<feature type="region of interest" description="Disordered" evidence="1">
    <location>
        <begin position="46"/>
        <end position="70"/>
    </location>
</feature>
<organism evidence="2 3">
    <name type="scientific">Brevibacterium pityocampae</name>
    <dbReference type="NCBI Taxonomy" id="506594"/>
    <lineage>
        <taxon>Bacteria</taxon>
        <taxon>Bacillati</taxon>
        <taxon>Actinomycetota</taxon>
        <taxon>Actinomycetes</taxon>
        <taxon>Micrococcales</taxon>
        <taxon>Brevibacteriaceae</taxon>
        <taxon>Brevibacterium</taxon>
    </lineage>
</organism>
<dbReference type="Proteomes" id="UP001500642">
    <property type="component" value="Unassembled WGS sequence"/>
</dbReference>
<reference evidence="3" key="1">
    <citation type="journal article" date="2019" name="Int. J. Syst. Evol. Microbiol.">
        <title>The Global Catalogue of Microorganisms (GCM) 10K type strain sequencing project: providing services to taxonomists for standard genome sequencing and annotation.</title>
        <authorList>
            <consortium name="The Broad Institute Genomics Platform"/>
            <consortium name="The Broad Institute Genome Sequencing Center for Infectious Disease"/>
            <person name="Wu L."/>
            <person name="Ma J."/>
        </authorList>
    </citation>
    <scope>NUCLEOTIDE SEQUENCE [LARGE SCALE GENOMIC DNA]</scope>
    <source>
        <strain evidence="3">JCM 17808</strain>
    </source>
</reference>
<sequence>MYMRPLSGSVGSPFHPASRCGHGWEQFAQQSGQWLIARMQREAEKTAPVKRFTSQDRTRASVIGEIADAP</sequence>
<accession>A0ABP8J0K2</accession>
<feature type="compositionally biased region" description="Basic and acidic residues" evidence="1">
    <location>
        <begin position="46"/>
        <end position="59"/>
    </location>
</feature>
<comment type="caution">
    <text evidence="2">The sequence shown here is derived from an EMBL/GenBank/DDBJ whole genome shotgun (WGS) entry which is preliminary data.</text>
</comment>
<evidence type="ECO:0000256" key="1">
    <source>
        <dbReference type="SAM" id="MobiDB-lite"/>
    </source>
</evidence>
<name>A0ABP8J0K2_9MICO</name>
<evidence type="ECO:0000313" key="3">
    <source>
        <dbReference type="Proteomes" id="UP001500642"/>
    </source>
</evidence>
<protein>
    <submittedName>
        <fullName evidence="2">Uncharacterized protein</fullName>
    </submittedName>
</protein>
<keyword evidence="3" id="KW-1185">Reference proteome</keyword>
<gene>
    <name evidence="2" type="ORF">GCM10023167_00740</name>
</gene>
<proteinExistence type="predicted"/>
<evidence type="ECO:0000313" key="2">
    <source>
        <dbReference type="EMBL" id="GAA4382372.1"/>
    </source>
</evidence>
<dbReference type="EMBL" id="BAABGL010000002">
    <property type="protein sequence ID" value="GAA4382372.1"/>
    <property type="molecule type" value="Genomic_DNA"/>
</dbReference>